<evidence type="ECO:0000256" key="3">
    <source>
        <dbReference type="ARBA" id="ARBA00022617"/>
    </source>
</evidence>
<dbReference type="GeneID" id="105629809"/>
<organism evidence="11 12">
    <name type="scientific">Jatropha curcas</name>
    <name type="common">Barbados nut</name>
    <dbReference type="NCBI Taxonomy" id="180498"/>
    <lineage>
        <taxon>Eukaryota</taxon>
        <taxon>Viridiplantae</taxon>
        <taxon>Streptophyta</taxon>
        <taxon>Embryophyta</taxon>
        <taxon>Tracheophyta</taxon>
        <taxon>Spermatophyta</taxon>
        <taxon>Magnoliopsida</taxon>
        <taxon>eudicotyledons</taxon>
        <taxon>Gunneridae</taxon>
        <taxon>Pentapetalae</taxon>
        <taxon>rosids</taxon>
        <taxon>fabids</taxon>
        <taxon>Malpighiales</taxon>
        <taxon>Euphorbiaceae</taxon>
        <taxon>Crotonoideae</taxon>
        <taxon>Jatropheae</taxon>
        <taxon>Jatropha</taxon>
    </lineage>
</organism>
<dbReference type="InterPro" id="IPR036396">
    <property type="entry name" value="Cyt_P450_sf"/>
</dbReference>
<evidence type="ECO:0000256" key="2">
    <source>
        <dbReference type="ARBA" id="ARBA00010617"/>
    </source>
</evidence>
<evidence type="ECO:0000256" key="6">
    <source>
        <dbReference type="ARBA" id="ARBA00023004"/>
    </source>
</evidence>
<keyword evidence="3 8" id="KW-0349">Heme</keyword>
<evidence type="ECO:0000256" key="8">
    <source>
        <dbReference type="PIRSR" id="PIRSR602401-1"/>
    </source>
</evidence>
<dbReference type="SMR" id="A0A067L1K9"/>
<evidence type="ECO:0000313" key="12">
    <source>
        <dbReference type="Proteomes" id="UP000027138"/>
    </source>
</evidence>
<evidence type="ECO:0000256" key="9">
    <source>
        <dbReference type="RuleBase" id="RU000461"/>
    </source>
</evidence>
<dbReference type="InterPro" id="IPR002401">
    <property type="entry name" value="Cyt_P450_E_grp-I"/>
</dbReference>
<dbReference type="GO" id="GO:0020037">
    <property type="term" value="F:heme binding"/>
    <property type="evidence" value="ECO:0007669"/>
    <property type="project" value="InterPro"/>
</dbReference>
<dbReference type="EMBL" id="KK914304">
    <property type="protein sequence ID" value="KDP42346.1"/>
    <property type="molecule type" value="Genomic_DNA"/>
</dbReference>
<evidence type="ECO:0000313" key="10">
    <source>
        <dbReference type="EMBL" id="ANJ20916.1"/>
    </source>
</evidence>
<dbReference type="GO" id="GO:0005506">
    <property type="term" value="F:iron ion binding"/>
    <property type="evidence" value="ECO:0007669"/>
    <property type="project" value="InterPro"/>
</dbReference>
<accession>A0A067L1K9</accession>
<dbReference type="GO" id="GO:0004497">
    <property type="term" value="F:monooxygenase activity"/>
    <property type="evidence" value="ECO:0007669"/>
    <property type="project" value="UniProtKB-KW"/>
</dbReference>
<dbReference type="FunFam" id="1.10.630.10:FF:000043">
    <property type="entry name" value="Cytochrome P450 99A2"/>
    <property type="match status" value="1"/>
</dbReference>
<dbReference type="Proteomes" id="UP000027138">
    <property type="component" value="Unassembled WGS sequence"/>
</dbReference>
<dbReference type="CDD" id="cd11072">
    <property type="entry name" value="CYP71-like"/>
    <property type="match status" value="1"/>
</dbReference>
<dbReference type="PRINTS" id="PR00463">
    <property type="entry name" value="EP450I"/>
</dbReference>
<dbReference type="GO" id="GO:0016705">
    <property type="term" value="F:oxidoreductase activity, acting on paired donors, with incorporation or reduction of molecular oxygen"/>
    <property type="evidence" value="ECO:0007669"/>
    <property type="project" value="InterPro"/>
</dbReference>
<comment type="cofactor">
    <cofactor evidence="1 8">
        <name>heme</name>
        <dbReference type="ChEBI" id="CHEBI:30413"/>
    </cofactor>
</comment>
<keyword evidence="5 9" id="KW-0560">Oxidoreductase</keyword>
<dbReference type="PROSITE" id="PS00086">
    <property type="entry name" value="CYTOCHROME_P450"/>
    <property type="match status" value="1"/>
</dbReference>
<keyword evidence="12" id="KW-1185">Reference proteome</keyword>
<comment type="similarity">
    <text evidence="2 9">Belongs to the cytochrome P450 family.</text>
</comment>
<dbReference type="PANTHER" id="PTHR47955:SF8">
    <property type="entry name" value="CYTOCHROME P450 71D11-LIKE"/>
    <property type="match status" value="1"/>
</dbReference>
<reference evidence="11 12" key="1">
    <citation type="journal article" date="2014" name="PLoS ONE">
        <title>Global Analysis of Gene Expression Profiles in Physic Nut (Jatropha curcas L.) Seedlings Exposed to Salt Stress.</title>
        <authorList>
            <person name="Zhang L."/>
            <person name="Zhang C."/>
            <person name="Wu P."/>
            <person name="Chen Y."/>
            <person name="Li M."/>
            <person name="Jiang H."/>
            <person name="Wu G."/>
        </authorList>
    </citation>
    <scope>NUCLEOTIDE SEQUENCE [LARGE SCALE GENOMIC DNA]</scope>
    <source>
        <strain evidence="12">cv. GZQX0401</strain>
        <tissue evidence="11">Young leaves</tissue>
    </source>
</reference>
<dbReference type="PANTHER" id="PTHR47955">
    <property type="entry name" value="CYTOCHROME P450 FAMILY 71 PROTEIN"/>
    <property type="match status" value="1"/>
</dbReference>
<reference evidence="10" key="2">
    <citation type="journal article" date="2016" name="ChemBioChem">
        <title>A cytochrome P450-mediated intramolecular carbon-carbon ring closure in the biosynthesis of multidrug resistance-reversing lathyrane diterpenoids.</title>
        <authorList>
            <person name="King A.J."/>
            <person name="Brown G.D."/>
            <person name="Gilday A.D."/>
            <person name="Forestier E."/>
            <person name="Larson T.R."/>
            <person name="Graham I.A."/>
        </authorList>
    </citation>
    <scope>NUCLEOTIDE SEQUENCE</scope>
</reference>
<evidence type="ECO:0000256" key="7">
    <source>
        <dbReference type="ARBA" id="ARBA00023033"/>
    </source>
</evidence>
<dbReference type="SUPFAM" id="SSF48264">
    <property type="entry name" value="Cytochrome P450"/>
    <property type="match status" value="1"/>
</dbReference>
<dbReference type="EMBL" id="KX060558">
    <property type="protein sequence ID" value="ANJ20916.1"/>
    <property type="molecule type" value="mRNA"/>
</dbReference>
<dbReference type="KEGG" id="jcu:105629809"/>
<dbReference type="Gene3D" id="1.10.630.10">
    <property type="entry name" value="Cytochrome P450"/>
    <property type="match status" value="1"/>
</dbReference>
<evidence type="ECO:0000256" key="4">
    <source>
        <dbReference type="ARBA" id="ARBA00022723"/>
    </source>
</evidence>
<dbReference type="OrthoDB" id="1470350at2759"/>
<dbReference type="STRING" id="180498.A0A067L1K9"/>
<keyword evidence="7 9" id="KW-0503">Monooxygenase</keyword>
<evidence type="ECO:0000313" key="11">
    <source>
        <dbReference type="EMBL" id="KDP42346.1"/>
    </source>
</evidence>
<dbReference type="AlphaFoldDB" id="A0A067L1K9"/>
<dbReference type="PRINTS" id="PR00385">
    <property type="entry name" value="P450"/>
</dbReference>
<keyword evidence="6 8" id="KW-0408">Iron</keyword>
<dbReference type="InterPro" id="IPR001128">
    <property type="entry name" value="Cyt_P450"/>
</dbReference>
<sequence>MSLQPAILQGNTCKQYFHPLSSISSTRWVGNCNRFAFLSPAKPTANRAPQASLSSKLQPVVRLLTKFPASGFLAMNQSVDQFASTTTSLTKIFNKIGKPIQSSPFLVSVLLLMFMASKIQNQQEEDDNSINLPPGPWRLPFIGNIHQLAGPGLPHHRLTDLAKTYGPVMGVHLGEVYAVVVSSAETSKEVLRTQDTNFAERPLVNAAKMVLYNRNDIVFGSFGDQWRQMRKICTLELLSVKRVQSFKSVREEEMSSFIKFLSSKSGSPVNLTHHLFVLTNYIIARTSIGKKCKNQEALLRIIDDVVEAGAGFSVTDVFPSFEALHVISGDKHKFDKLHRETDKILEDIISEHKADRAVSSKKSDGEVENLLDVLLDLQENGNLQFPLTNDAIKGAILDTFGAGSDTSSKTAEWTLSELIRNPEAMRKAQAEIRRVFDETGYVDEDKFEELKYLKLVVKETLRLHPAVPLIPRECRGKTKINGYDIFPKTKVLVNVWAISRDPAIWPEPEKFNPERFIDNPIDYKSINCELTPFGAGKRICPGMTLGITNLELFLANLLYHFDWKLPDGKMPEDLDMSESFGGAIKRKTDLKLIPVLARPLTPRNANSGNTFTTTDADSPASMCPHLKAL</sequence>
<evidence type="ECO:0000256" key="1">
    <source>
        <dbReference type="ARBA" id="ARBA00001971"/>
    </source>
</evidence>
<feature type="binding site" description="axial binding residue" evidence="8">
    <location>
        <position position="540"/>
    </location>
    <ligand>
        <name>heme</name>
        <dbReference type="ChEBI" id="CHEBI:30413"/>
    </ligand>
    <ligandPart>
        <name>Fe</name>
        <dbReference type="ChEBI" id="CHEBI:18248"/>
    </ligandPart>
</feature>
<dbReference type="Pfam" id="PF00067">
    <property type="entry name" value="p450"/>
    <property type="match status" value="1"/>
</dbReference>
<name>A0A067L1K9_JATCU</name>
<gene>
    <name evidence="10" type="primary">CYP726A35</name>
    <name evidence="11" type="ORF">JCGZ_02819</name>
</gene>
<keyword evidence="4 8" id="KW-0479">Metal-binding</keyword>
<proteinExistence type="evidence at transcript level"/>
<protein>
    <submittedName>
        <fullName evidence="10">Casbene 5,6-oxidase</fullName>
    </submittedName>
</protein>
<evidence type="ECO:0000256" key="5">
    <source>
        <dbReference type="ARBA" id="ARBA00023002"/>
    </source>
</evidence>
<dbReference type="InterPro" id="IPR017972">
    <property type="entry name" value="Cyt_P450_CS"/>
</dbReference>